<feature type="region of interest" description="Disordered" evidence="2">
    <location>
        <begin position="1"/>
        <end position="66"/>
    </location>
</feature>
<dbReference type="eggNOG" id="COG2172">
    <property type="taxonomic scope" value="Bacteria"/>
</dbReference>
<dbReference type="Gene3D" id="3.30.565.10">
    <property type="entry name" value="Histidine kinase-like ATPase, C-terminal domain"/>
    <property type="match status" value="1"/>
</dbReference>
<dbReference type="Pfam" id="PF13581">
    <property type="entry name" value="HATPase_c_2"/>
    <property type="match status" value="1"/>
</dbReference>
<dbReference type="CDD" id="cd16936">
    <property type="entry name" value="HATPase_RsbW-like"/>
    <property type="match status" value="1"/>
</dbReference>
<feature type="compositionally biased region" description="Basic and acidic residues" evidence="2">
    <location>
        <begin position="26"/>
        <end position="46"/>
    </location>
</feature>
<name>F8JXL4_STREN</name>
<evidence type="ECO:0000313" key="4">
    <source>
        <dbReference type="EMBL" id="AEW97116.1"/>
    </source>
</evidence>
<keyword evidence="1" id="KW-0418">Kinase</keyword>
<dbReference type="InterPro" id="IPR036890">
    <property type="entry name" value="HATPase_C_sf"/>
</dbReference>
<keyword evidence="5" id="KW-1185">Reference proteome</keyword>
<accession>F8JXL4</accession>
<evidence type="ECO:0000259" key="3">
    <source>
        <dbReference type="Pfam" id="PF13581"/>
    </source>
</evidence>
<feature type="domain" description="Histidine kinase/HSP90-like ATPase" evidence="3">
    <location>
        <begin position="78"/>
        <end position="189"/>
    </location>
</feature>
<dbReference type="PANTHER" id="PTHR35526">
    <property type="entry name" value="ANTI-SIGMA-F FACTOR RSBW-RELATED"/>
    <property type="match status" value="1"/>
</dbReference>
<dbReference type="PATRIC" id="fig|1003195.11.peg.6184"/>
<dbReference type="KEGG" id="scy:SCATT_47450"/>
<dbReference type="SUPFAM" id="SSF55874">
    <property type="entry name" value="ATPase domain of HSP90 chaperone/DNA topoisomerase II/histidine kinase"/>
    <property type="match status" value="1"/>
</dbReference>
<dbReference type="OrthoDB" id="5244329at2"/>
<keyword evidence="1" id="KW-0723">Serine/threonine-protein kinase</keyword>
<dbReference type="InterPro" id="IPR003594">
    <property type="entry name" value="HATPase_dom"/>
</dbReference>
<evidence type="ECO:0000256" key="1">
    <source>
        <dbReference type="ARBA" id="ARBA00022527"/>
    </source>
</evidence>
<dbReference type="AlphaFoldDB" id="F8JXL4"/>
<organism evidence="4 5">
    <name type="scientific">Streptantibioticus cattleyicolor (strain ATCC 35852 / DSM 46488 / JCM 4925 / NBRC 14057 / NRRL 8057)</name>
    <name type="common">Streptomyces cattleya</name>
    <dbReference type="NCBI Taxonomy" id="1003195"/>
    <lineage>
        <taxon>Bacteria</taxon>
        <taxon>Bacillati</taxon>
        <taxon>Actinomycetota</taxon>
        <taxon>Actinomycetes</taxon>
        <taxon>Kitasatosporales</taxon>
        <taxon>Streptomycetaceae</taxon>
        <taxon>Streptantibioticus</taxon>
    </lineage>
</organism>
<evidence type="ECO:0000256" key="2">
    <source>
        <dbReference type="SAM" id="MobiDB-lite"/>
    </source>
</evidence>
<proteinExistence type="predicted"/>
<sequence length="196" mass="21398">MDREAVGMHSATPFEGGLVAGAETDSVGRRPGERDRRTAKRAERTDVAGTQGAARKGAIPSPRHNRRTQEIKHHLRHADLPAVAEVRRLLREQLGRWGVPTLIDTAELLTSEIVTNALVHTGHGAILTATLTSDADHRLRVEVRDFTAHRPAVRHPSEQSSSGRGLLLVEALADTWGVRPQDAGKTVWFELTAEAV</sequence>
<dbReference type="InterPro" id="IPR050267">
    <property type="entry name" value="Anti-sigma-factor_SerPK"/>
</dbReference>
<dbReference type="EMBL" id="CP003219">
    <property type="protein sequence ID" value="AEW97116.1"/>
    <property type="molecule type" value="Genomic_DNA"/>
</dbReference>
<accession>G8WT93</accession>
<dbReference type="GO" id="GO:0004674">
    <property type="term" value="F:protein serine/threonine kinase activity"/>
    <property type="evidence" value="ECO:0007669"/>
    <property type="project" value="UniProtKB-KW"/>
</dbReference>
<gene>
    <name evidence="4" type="ordered locus">SCATT_47450</name>
</gene>
<keyword evidence="1" id="KW-0808">Transferase</keyword>
<dbReference type="PANTHER" id="PTHR35526:SF3">
    <property type="entry name" value="ANTI-SIGMA-F FACTOR RSBW"/>
    <property type="match status" value="1"/>
</dbReference>
<dbReference type="HOGENOM" id="CLU_090336_9_0_11"/>
<dbReference type="STRING" id="1003195.SCATT_47450"/>
<protein>
    <submittedName>
        <fullName evidence="4">Regulatory protein</fullName>
    </submittedName>
</protein>
<evidence type="ECO:0000313" key="5">
    <source>
        <dbReference type="Proteomes" id="UP000007842"/>
    </source>
</evidence>
<dbReference type="KEGG" id="sct:SCAT_4752"/>
<reference evidence="5" key="1">
    <citation type="submission" date="2011-12" db="EMBL/GenBank/DDBJ databases">
        <title>Complete genome sequence of Streptomyces cattleya strain DSM 46488.</title>
        <authorList>
            <person name="Ou H.-Y."/>
            <person name="Li P."/>
            <person name="Zhao C."/>
            <person name="O'Hagan D."/>
            <person name="Deng Z."/>
        </authorList>
    </citation>
    <scope>NUCLEOTIDE SEQUENCE [LARGE SCALE GENOMIC DNA]</scope>
    <source>
        <strain evidence="5">ATCC 35852 / DSM 46488 / JCM 4925 / NBRC 14057 / NRRL 8057</strain>
    </source>
</reference>
<dbReference type="Proteomes" id="UP000007842">
    <property type="component" value="Chromosome"/>
</dbReference>